<evidence type="ECO:0000313" key="12">
    <source>
        <dbReference type="Proteomes" id="UP000179230"/>
    </source>
</evidence>
<evidence type="ECO:0000259" key="9">
    <source>
        <dbReference type="Pfam" id="PF01769"/>
    </source>
</evidence>
<evidence type="ECO:0000256" key="3">
    <source>
        <dbReference type="ARBA" id="ARBA00022448"/>
    </source>
</evidence>
<dbReference type="SUPFAM" id="SSF54631">
    <property type="entry name" value="CBS-domain pair"/>
    <property type="match status" value="1"/>
</dbReference>
<feature type="transmembrane region" description="Helical" evidence="8">
    <location>
        <begin position="393"/>
        <end position="416"/>
    </location>
</feature>
<keyword evidence="5" id="KW-0460">Magnesium</keyword>
<keyword evidence="4 8" id="KW-0812">Transmembrane</keyword>
<accession>A0A1F6FQX0</accession>
<keyword evidence="7 8" id="KW-0472">Membrane</keyword>
<evidence type="ECO:0000256" key="1">
    <source>
        <dbReference type="ARBA" id="ARBA00004141"/>
    </source>
</evidence>
<evidence type="ECO:0000256" key="2">
    <source>
        <dbReference type="ARBA" id="ARBA00009749"/>
    </source>
</evidence>
<dbReference type="Pfam" id="PF03448">
    <property type="entry name" value="MgtE_N"/>
    <property type="match status" value="1"/>
</dbReference>
<evidence type="ECO:0000256" key="4">
    <source>
        <dbReference type="ARBA" id="ARBA00022692"/>
    </source>
</evidence>
<feature type="transmembrane region" description="Helical" evidence="8">
    <location>
        <begin position="256"/>
        <end position="274"/>
    </location>
</feature>
<evidence type="ECO:0000259" key="10">
    <source>
        <dbReference type="Pfam" id="PF03448"/>
    </source>
</evidence>
<feature type="domain" description="Magnesium transporter MgtE intracellular" evidence="10">
    <location>
        <begin position="16"/>
        <end position="103"/>
    </location>
</feature>
<evidence type="ECO:0000256" key="8">
    <source>
        <dbReference type="SAM" id="Phobius"/>
    </source>
</evidence>
<dbReference type="InterPro" id="IPR038076">
    <property type="entry name" value="MgtE_N_sf"/>
</dbReference>
<dbReference type="SUPFAM" id="SSF158791">
    <property type="entry name" value="MgtE N-terminal domain-like"/>
    <property type="match status" value="1"/>
</dbReference>
<keyword evidence="6 8" id="KW-1133">Transmembrane helix</keyword>
<feature type="domain" description="SLC41A/MgtE integral membrane" evidence="9">
    <location>
        <begin position="288"/>
        <end position="411"/>
    </location>
</feature>
<dbReference type="GO" id="GO:0016020">
    <property type="term" value="C:membrane"/>
    <property type="evidence" value="ECO:0007669"/>
    <property type="project" value="UniProtKB-SubCell"/>
</dbReference>
<evidence type="ECO:0000313" key="11">
    <source>
        <dbReference type="EMBL" id="OGG88264.1"/>
    </source>
</evidence>
<dbReference type="SUPFAM" id="SSF161093">
    <property type="entry name" value="MgtE membrane domain-like"/>
    <property type="match status" value="1"/>
</dbReference>
<dbReference type="EMBL" id="MFMT01000024">
    <property type="protein sequence ID" value="OGG88264.1"/>
    <property type="molecule type" value="Genomic_DNA"/>
</dbReference>
<dbReference type="PANTHER" id="PTHR41394">
    <property type="entry name" value="MAGNESIUM TRANSPORTER MGTE"/>
    <property type="match status" value="1"/>
</dbReference>
<feature type="transmembrane region" description="Helical" evidence="8">
    <location>
        <begin position="353"/>
        <end position="381"/>
    </location>
</feature>
<evidence type="ECO:0000256" key="6">
    <source>
        <dbReference type="ARBA" id="ARBA00022989"/>
    </source>
</evidence>
<keyword evidence="3" id="KW-0813">Transport</keyword>
<evidence type="ECO:0008006" key="13">
    <source>
        <dbReference type="Google" id="ProtNLM"/>
    </source>
</evidence>
<dbReference type="AlphaFoldDB" id="A0A1F6FQX0"/>
<dbReference type="InterPro" id="IPR036739">
    <property type="entry name" value="SLC41_membr_dom_sf"/>
</dbReference>
<dbReference type="Gene3D" id="1.10.357.20">
    <property type="entry name" value="SLC41 divalent cation transporters, integral membrane domain"/>
    <property type="match status" value="1"/>
</dbReference>
<evidence type="ECO:0000256" key="5">
    <source>
        <dbReference type="ARBA" id="ARBA00022842"/>
    </source>
</evidence>
<dbReference type="Proteomes" id="UP000179230">
    <property type="component" value="Unassembled WGS sequence"/>
</dbReference>
<comment type="subcellular location">
    <subcellularLocation>
        <location evidence="1">Membrane</location>
        <topology evidence="1">Multi-pass membrane protein</topology>
    </subcellularLocation>
</comment>
<dbReference type="InterPro" id="IPR046342">
    <property type="entry name" value="CBS_dom_sf"/>
</dbReference>
<dbReference type="InterPro" id="IPR006668">
    <property type="entry name" value="Mg_transptr_MgtE_intracell_dom"/>
</dbReference>
<comment type="caution">
    <text evidence="11">The sequence shown here is derived from an EMBL/GenBank/DDBJ whole genome shotgun (WGS) entry which is preliminary data.</text>
</comment>
<dbReference type="InterPro" id="IPR006667">
    <property type="entry name" value="SLC41_membr_dom"/>
</dbReference>
<organism evidence="11 12">
    <name type="scientific">Candidatus Kaiserbacteria bacterium RIFOXYD1_FULL_42_15</name>
    <dbReference type="NCBI Taxonomy" id="1798532"/>
    <lineage>
        <taxon>Bacteria</taxon>
        <taxon>Candidatus Kaiseribacteriota</taxon>
    </lineage>
</organism>
<dbReference type="GO" id="GO:0008324">
    <property type="term" value="F:monoatomic cation transmembrane transporter activity"/>
    <property type="evidence" value="ECO:0007669"/>
    <property type="project" value="InterPro"/>
</dbReference>
<name>A0A1F6FQX0_9BACT</name>
<protein>
    <recommendedName>
        <fullName evidence="13">Magnesium transporter MgtE</fullName>
    </recommendedName>
</protein>
<dbReference type="Pfam" id="PF01769">
    <property type="entry name" value="MgtE"/>
    <property type="match status" value="1"/>
</dbReference>
<feature type="transmembrane region" description="Helical" evidence="8">
    <location>
        <begin position="328"/>
        <end position="347"/>
    </location>
</feature>
<reference evidence="11 12" key="1">
    <citation type="journal article" date="2016" name="Nat. Commun.">
        <title>Thousands of microbial genomes shed light on interconnected biogeochemical processes in an aquifer system.</title>
        <authorList>
            <person name="Anantharaman K."/>
            <person name="Brown C.T."/>
            <person name="Hug L.A."/>
            <person name="Sharon I."/>
            <person name="Castelle C.J."/>
            <person name="Probst A.J."/>
            <person name="Thomas B.C."/>
            <person name="Singh A."/>
            <person name="Wilkins M.J."/>
            <person name="Karaoz U."/>
            <person name="Brodie E.L."/>
            <person name="Williams K.H."/>
            <person name="Hubbard S.S."/>
            <person name="Banfield J.F."/>
        </authorList>
    </citation>
    <scope>NUCLEOTIDE SEQUENCE [LARGE SCALE GENOMIC DNA]</scope>
</reference>
<sequence length="417" mass="45561">MKSQKNDIVHKITHRQHERLALLRGLTIGEQSAIFAELSQHVQQNLLPELSVSEIVNILDHMDLQLAEKILARITDISRRNKILKRLKTEIREKIEYFLRFHPKANLALIHFNYLFLPAEFTINETGDAIEGHYQDTGKFPEILVHEQGTLVGEVPISVLVKEAGHQQIGKFVRPVPTISYQAEISEVISTLTSLGKKKVVVLDRDESVLGIIYADDALDLFGKLPAESLYSFSGLDSSERPFDPVLTKVQKRYRWLILNLATAFLAGSIILIFKDTINTLTIIAVYIPIVTGMGGNAASQTFAVILRGITLGTISLKNGLSAIYREVGAGLLNGTVIGLIVALISLGAGGSIWLGVTVGISMIIVHIVAGLFGAVVPLFMKFIGKDPAATSMIFISTATDVFGMLALLGIGSILLM</sequence>
<dbReference type="PANTHER" id="PTHR41394:SF5">
    <property type="entry name" value="SLC41A_MGTE INTEGRAL MEMBRANE DOMAIN-CONTAINING PROTEIN"/>
    <property type="match status" value="1"/>
</dbReference>
<gene>
    <name evidence="11" type="ORF">A2592_00105</name>
</gene>
<proteinExistence type="inferred from homology"/>
<dbReference type="Gene3D" id="3.10.580.10">
    <property type="entry name" value="CBS-domain"/>
    <property type="match status" value="1"/>
</dbReference>
<evidence type="ECO:0000256" key="7">
    <source>
        <dbReference type="ARBA" id="ARBA00023136"/>
    </source>
</evidence>
<feature type="transmembrane region" description="Helical" evidence="8">
    <location>
        <begin position="280"/>
        <end position="307"/>
    </location>
</feature>
<comment type="similarity">
    <text evidence="2">Belongs to the SLC41A transporter family.</text>
</comment>
<dbReference type="Gene3D" id="1.25.60.10">
    <property type="entry name" value="MgtE N-terminal domain-like"/>
    <property type="match status" value="1"/>
</dbReference>